<dbReference type="SMART" id="SM00368">
    <property type="entry name" value="LRR_RI"/>
    <property type="match status" value="6"/>
</dbReference>
<accession>A0ABQ8F4B8</accession>
<dbReference type="PANTHER" id="PTHR24107">
    <property type="entry name" value="YNEIN REGULATORY COMPLEX SUBUNIT 5"/>
    <property type="match status" value="1"/>
</dbReference>
<feature type="region of interest" description="Disordered" evidence="4">
    <location>
        <begin position="1"/>
        <end position="31"/>
    </location>
</feature>
<keyword evidence="2" id="KW-0963">Cytoplasm</keyword>
<feature type="compositionally biased region" description="Polar residues" evidence="4">
    <location>
        <begin position="76"/>
        <end position="90"/>
    </location>
</feature>
<sequence length="650" mass="70293">MTDSSIELDISGRLPTTQTDHLKSSLGVNADPPISVSASTISLSASSATPILPTRHDERQAGSAQLKALPSDDGKSSNLNASSRNRTIKPSAQDLVPSGLSEQTNEGISKVEHISVERRIIAEDSKWNLAPIKRLSDLCIKTIVFNFEKNPILNGLSEKCRDRVISDISIDIPLHIAAPLIPDESYWLRRAKKRFKLANVQDHGKSWKRLYFELYLRERLENYIPYNSSQETDTLEAKESMLKLLEEAKLSAPFIVNIQLSQLRPAVMGNEATHDGVRRINSISPAVFVDVAAKSIQFDTTAVYTTKEAVTSALMGRDGDMNSSKLLGKDAIQTFNNVHPDHVNLASVLGHLTGLQEFSVYYGIKDCGFNFSWTSFGMTLNDSLMLSEYLRSSQLQKLTVHASAIDDDKCRLLCHALLSNTTLTHLDLSHNKISDGGAKGISKVLSSSTCVLTTLRISNNKIGLAGVQSIGKSLASNTTLRCLDLRLNLLGDEGGRVLCAAISKNKTLVQVDFSGNGLGFNSVMALSALLKCNGSALVSLDLSCNKLGNYGRTVASKETACGSVGQISETLVSGAVGDATQPCLPSSVIDAIVANGNTQSTSLNDDQAGKMVFEAISTNKYVTKLDLRMTDLSPEYLVAIQGIINENALN</sequence>
<comment type="caution">
    <text evidence="5">The sequence shown here is derived from an EMBL/GenBank/DDBJ whole genome shotgun (WGS) entry which is preliminary data.</text>
</comment>
<dbReference type="Pfam" id="PF13516">
    <property type="entry name" value="LRR_6"/>
    <property type="match status" value="3"/>
</dbReference>
<keyword evidence="3" id="KW-0206">Cytoskeleton</keyword>
<dbReference type="EMBL" id="JAFCIX010000392">
    <property type="protein sequence ID" value="KAH6591959.1"/>
    <property type="molecule type" value="Genomic_DNA"/>
</dbReference>
<evidence type="ECO:0000313" key="6">
    <source>
        <dbReference type="Proteomes" id="UP001648503"/>
    </source>
</evidence>
<dbReference type="Proteomes" id="UP001648503">
    <property type="component" value="Unassembled WGS sequence"/>
</dbReference>
<evidence type="ECO:0000256" key="1">
    <source>
        <dbReference type="ARBA" id="ARBA00004245"/>
    </source>
</evidence>
<gene>
    <name evidence="5" type="ORF">BASA50_008358</name>
</gene>
<dbReference type="SUPFAM" id="SSF52047">
    <property type="entry name" value="RNI-like"/>
    <property type="match status" value="1"/>
</dbReference>
<reference evidence="5 6" key="1">
    <citation type="submission" date="2021-02" db="EMBL/GenBank/DDBJ databases">
        <title>Variation within the Batrachochytrium salamandrivorans European outbreak.</title>
        <authorList>
            <person name="Kelly M."/>
            <person name="Pasmans F."/>
            <person name="Shea T.P."/>
            <person name="Munoz J.F."/>
            <person name="Carranza S."/>
            <person name="Cuomo C.A."/>
            <person name="Martel A."/>
        </authorList>
    </citation>
    <scope>NUCLEOTIDE SEQUENCE [LARGE SCALE GENOMIC DNA]</scope>
    <source>
        <strain evidence="5 6">AMFP18/2</strain>
    </source>
</reference>
<protein>
    <recommendedName>
        <fullName evidence="7">T-complex-associated testis-expressed protein 1</fullName>
    </recommendedName>
</protein>
<feature type="region of interest" description="Disordered" evidence="4">
    <location>
        <begin position="52"/>
        <end position="103"/>
    </location>
</feature>
<evidence type="ECO:0008006" key="7">
    <source>
        <dbReference type="Google" id="ProtNLM"/>
    </source>
</evidence>
<keyword evidence="6" id="KW-1185">Reference proteome</keyword>
<dbReference type="PANTHER" id="PTHR24107:SF2">
    <property type="entry name" value="NLR FAMILY CARD DOMAIN CONTAINING 3"/>
    <property type="match status" value="1"/>
</dbReference>
<dbReference type="InterPro" id="IPR032675">
    <property type="entry name" value="LRR_dom_sf"/>
</dbReference>
<name>A0ABQ8F4B8_9FUNG</name>
<evidence type="ECO:0000256" key="4">
    <source>
        <dbReference type="SAM" id="MobiDB-lite"/>
    </source>
</evidence>
<evidence type="ECO:0000256" key="3">
    <source>
        <dbReference type="ARBA" id="ARBA00023212"/>
    </source>
</evidence>
<proteinExistence type="predicted"/>
<comment type="subcellular location">
    <subcellularLocation>
        <location evidence="1">Cytoplasm</location>
        <location evidence="1">Cytoskeleton</location>
    </subcellularLocation>
</comment>
<evidence type="ECO:0000313" key="5">
    <source>
        <dbReference type="EMBL" id="KAH6591959.1"/>
    </source>
</evidence>
<evidence type="ECO:0000256" key="2">
    <source>
        <dbReference type="ARBA" id="ARBA00022490"/>
    </source>
</evidence>
<dbReference type="InterPro" id="IPR001611">
    <property type="entry name" value="Leu-rich_rpt"/>
</dbReference>
<dbReference type="InterPro" id="IPR052410">
    <property type="entry name" value="DRC5"/>
</dbReference>
<dbReference type="Gene3D" id="3.80.10.10">
    <property type="entry name" value="Ribonuclease Inhibitor"/>
    <property type="match status" value="2"/>
</dbReference>
<organism evidence="5 6">
    <name type="scientific">Batrachochytrium salamandrivorans</name>
    <dbReference type="NCBI Taxonomy" id="1357716"/>
    <lineage>
        <taxon>Eukaryota</taxon>
        <taxon>Fungi</taxon>
        <taxon>Fungi incertae sedis</taxon>
        <taxon>Chytridiomycota</taxon>
        <taxon>Chytridiomycota incertae sedis</taxon>
        <taxon>Chytridiomycetes</taxon>
        <taxon>Rhizophydiales</taxon>
        <taxon>Rhizophydiales incertae sedis</taxon>
        <taxon>Batrachochytrium</taxon>
    </lineage>
</organism>